<protein>
    <submittedName>
        <fullName evidence="1">Uncharacterized protein</fullName>
    </submittedName>
</protein>
<dbReference type="Proteomes" id="UP000537862">
    <property type="component" value="Unassembled WGS sequence"/>
</dbReference>
<proteinExistence type="predicted"/>
<sequence>MSIFLGQLVRLSPSLAKYTRRGTDLNKYYFINIDFGQDEHEFRPGSIVHLIDPDINQDAVMFIVWVGRIKRKPHRLIQTVGLSSIR</sequence>
<accession>A0A849P3L9</accession>
<evidence type="ECO:0000313" key="1">
    <source>
        <dbReference type="EMBL" id="NOL51646.1"/>
    </source>
</evidence>
<organism evidence="1 2">
    <name type="scientific">Pelistega suis</name>
    <dbReference type="NCBI Taxonomy" id="1631957"/>
    <lineage>
        <taxon>Bacteria</taxon>
        <taxon>Pseudomonadati</taxon>
        <taxon>Pseudomonadota</taxon>
        <taxon>Betaproteobacteria</taxon>
        <taxon>Burkholderiales</taxon>
        <taxon>Alcaligenaceae</taxon>
        <taxon>Pelistega</taxon>
    </lineage>
</organism>
<gene>
    <name evidence="1" type="ORF">HKX39_05590</name>
</gene>
<name>A0A849P3L9_9BURK</name>
<dbReference type="EMBL" id="JABGBN010000003">
    <property type="protein sequence ID" value="NOL51646.1"/>
    <property type="molecule type" value="Genomic_DNA"/>
</dbReference>
<evidence type="ECO:0000313" key="2">
    <source>
        <dbReference type="Proteomes" id="UP000537862"/>
    </source>
</evidence>
<dbReference type="AlphaFoldDB" id="A0A849P3L9"/>
<reference evidence="1 2" key="1">
    <citation type="submission" date="2020-05" db="EMBL/GenBank/DDBJ databases">
        <authorList>
            <person name="Niu N."/>
        </authorList>
    </citation>
    <scope>NUCLEOTIDE SEQUENCE [LARGE SCALE GENOMIC DNA]</scope>
    <source>
        <strain evidence="1 2">3340-03</strain>
    </source>
</reference>
<comment type="caution">
    <text evidence="1">The sequence shown here is derived from an EMBL/GenBank/DDBJ whole genome shotgun (WGS) entry which is preliminary data.</text>
</comment>
<dbReference type="RefSeq" id="WP_171680345.1">
    <property type="nucleotide sequence ID" value="NZ_JABGBN010000003.1"/>
</dbReference>
<keyword evidence="2" id="KW-1185">Reference proteome</keyword>